<evidence type="ECO:0000256" key="3">
    <source>
        <dbReference type="ARBA" id="ARBA00022475"/>
    </source>
</evidence>
<proteinExistence type="inferred from homology"/>
<gene>
    <name evidence="8" type="ORF">DF220_06835</name>
</gene>
<feature type="transmembrane region" description="Helical" evidence="7">
    <location>
        <begin position="180"/>
        <end position="198"/>
    </location>
</feature>
<dbReference type="CDD" id="cd13127">
    <property type="entry name" value="MATE_tuaB_like"/>
    <property type="match status" value="1"/>
</dbReference>
<comment type="subcellular location">
    <subcellularLocation>
        <location evidence="1">Cell membrane</location>
        <topology evidence="1">Multi-pass membrane protein</topology>
    </subcellularLocation>
</comment>
<evidence type="ECO:0000313" key="8">
    <source>
        <dbReference type="EMBL" id="PWB97574.1"/>
    </source>
</evidence>
<dbReference type="EMBL" id="QEEX01000001">
    <property type="protein sequence ID" value="PWB97574.1"/>
    <property type="molecule type" value="Genomic_DNA"/>
</dbReference>
<feature type="transmembrane region" description="Helical" evidence="7">
    <location>
        <begin position="85"/>
        <end position="107"/>
    </location>
</feature>
<feature type="transmembrane region" description="Helical" evidence="7">
    <location>
        <begin position="292"/>
        <end position="321"/>
    </location>
</feature>
<reference evidence="9" key="1">
    <citation type="submission" date="2018-04" db="EMBL/GenBank/DDBJ databases">
        <authorList>
            <person name="Liu S."/>
            <person name="Wang Z."/>
            <person name="Li J."/>
        </authorList>
    </citation>
    <scope>NUCLEOTIDE SEQUENCE [LARGE SCALE GENOMIC DNA]</scope>
    <source>
        <strain evidence="9">S1194</strain>
    </source>
</reference>
<keyword evidence="3" id="KW-1003">Cell membrane</keyword>
<protein>
    <submittedName>
        <fullName evidence="8">Lipopolysaccharide biosynthesis protein</fullName>
    </submittedName>
</protein>
<feature type="transmembrane region" description="Helical" evidence="7">
    <location>
        <begin position="113"/>
        <end position="132"/>
    </location>
</feature>
<feature type="transmembrane region" description="Helical" evidence="7">
    <location>
        <begin position="414"/>
        <end position="438"/>
    </location>
</feature>
<dbReference type="RefSeq" id="WP_108997488.1">
    <property type="nucleotide sequence ID" value="NZ_QEEX01000001.1"/>
</dbReference>
<dbReference type="InterPro" id="IPR050833">
    <property type="entry name" value="Poly_Biosynth_Transport"/>
</dbReference>
<sequence length="505" mass="52768">MSGTQSLGVRAARGAAVVLAGQGIRIVIQVVSVVVLARLLTPHDYGLIAMVAAVIGIATILRDFGLSSAAIQSPTLSRVQRDNLVWINGGIGAALGVMVFFSAWPIAAFFDEPALVAITQALSPTFLLGGLATQYRADLNRRMLFRRLTVSDLSGAAGGLAMAIGGALLGWGYWALVAQQLAQAIILLAASVASAGWLPRLPHRAPMRGLLTFGGNLVATQLIAYLAQNIDSVIIGARFGAGPLGIYNRAFQLLMVPLSQLRRPTTTVALPVLSRIADDDTRWGDFLARGQVALGYTLVAGLGLVASSAEPLTAIMLGAQWMEAWPILRLLAIAGIFQTLAYVGYWAYLSRGLTAQLFRYSLVSAVLIVGCVVVGSQWGILGVAAGYAVAPLLEWPLSLWWLSRCTTIPVGRLFAGAGRIIGITTVGALAGAGSSLAAAPFGSVAQIAASVAATALSYAIAFAIVRPIRRDILAVIAVARMLPSRRTTARPSEHAAADQTKGAAQ</sequence>
<dbReference type="PANTHER" id="PTHR30250:SF10">
    <property type="entry name" value="LIPOPOLYSACCHARIDE BIOSYNTHESIS PROTEIN WZXC"/>
    <property type="match status" value="1"/>
</dbReference>
<evidence type="ECO:0000256" key="2">
    <source>
        <dbReference type="ARBA" id="ARBA00007430"/>
    </source>
</evidence>
<evidence type="ECO:0000256" key="5">
    <source>
        <dbReference type="ARBA" id="ARBA00022989"/>
    </source>
</evidence>
<feature type="transmembrane region" description="Helical" evidence="7">
    <location>
        <begin position="12"/>
        <end position="39"/>
    </location>
</feature>
<evidence type="ECO:0000256" key="4">
    <source>
        <dbReference type="ARBA" id="ARBA00022692"/>
    </source>
</evidence>
<dbReference type="AlphaFoldDB" id="A0A2U1T106"/>
<feature type="transmembrane region" description="Helical" evidence="7">
    <location>
        <begin position="153"/>
        <end position="174"/>
    </location>
</feature>
<keyword evidence="5 7" id="KW-1133">Transmembrane helix</keyword>
<keyword evidence="4 7" id="KW-0812">Transmembrane</keyword>
<comment type="caution">
    <text evidence="8">The sequence shown here is derived from an EMBL/GenBank/DDBJ whole genome shotgun (WGS) entry which is preliminary data.</text>
</comment>
<evidence type="ECO:0000313" key="9">
    <source>
        <dbReference type="Proteomes" id="UP000244978"/>
    </source>
</evidence>
<name>A0A2U1T106_9MICO</name>
<dbReference type="PANTHER" id="PTHR30250">
    <property type="entry name" value="PST FAMILY PREDICTED COLANIC ACID TRANSPORTER"/>
    <property type="match status" value="1"/>
</dbReference>
<keyword evidence="9" id="KW-1185">Reference proteome</keyword>
<keyword evidence="6 7" id="KW-0472">Membrane</keyword>
<evidence type="ECO:0000256" key="1">
    <source>
        <dbReference type="ARBA" id="ARBA00004651"/>
    </source>
</evidence>
<evidence type="ECO:0000256" key="6">
    <source>
        <dbReference type="ARBA" id="ARBA00023136"/>
    </source>
</evidence>
<feature type="transmembrane region" description="Helical" evidence="7">
    <location>
        <begin position="327"/>
        <end position="348"/>
    </location>
</feature>
<feature type="transmembrane region" description="Helical" evidence="7">
    <location>
        <begin position="384"/>
        <end position="402"/>
    </location>
</feature>
<feature type="transmembrane region" description="Helical" evidence="7">
    <location>
        <begin position="444"/>
        <end position="465"/>
    </location>
</feature>
<feature type="transmembrane region" description="Helical" evidence="7">
    <location>
        <begin position="360"/>
        <end position="378"/>
    </location>
</feature>
<accession>A0A2U1T106</accession>
<organism evidence="8 9">
    <name type="scientific">Homoserinimonas hongtaonis</name>
    <dbReference type="NCBI Taxonomy" id="2079791"/>
    <lineage>
        <taxon>Bacteria</taxon>
        <taxon>Bacillati</taxon>
        <taxon>Actinomycetota</taxon>
        <taxon>Actinomycetes</taxon>
        <taxon>Micrococcales</taxon>
        <taxon>Microbacteriaceae</taxon>
        <taxon>Homoserinimonas</taxon>
    </lineage>
</organism>
<dbReference type="Proteomes" id="UP000244978">
    <property type="component" value="Unassembled WGS sequence"/>
</dbReference>
<feature type="transmembrane region" description="Helical" evidence="7">
    <location>
        <begin position="45"/>
        <end position="64"/>
    </location>
</feature>
<dbReference type="GO" id="GO:0005886">
    <property type="term" value="C:plasma membrane"/>
    <property type="evidence" value="ECO:0007669"/>
    <property type="project" value="UniProtKB-SubCell"/>
</dbReference>
<comment type="similarity">
    <text evidence="2">Belongs to the polysaccharide synthase family.</text>
</comment>
<dbReference type="Pfam" id="PF13440">
    <property type="entry name" value="Polysacc_synt_3"/>
    <property type="match status" value="1"/>
</dbReference>
<evidence type="ECO:0000256" key="7">
    <source>
        <dbReference type="SAM" id="Phobius"/>
    </source>
</evidence>